<comment type="caution">
    <text evidence="11">The sequence shown here is derived from an EMBL/GenBank/DDBJ whole genome shotgun (WGS) entry which is preliminary data.</text>
</comment>
<dbReference type="GO" id="GO:0015031">
    <property type="term" value="P:protein transport"/>
    <property type="evidence" value="ECO:0007669"/>
    <property type="project" value="UniProtKB-KW"/>
</dbReference>
<feature type="domain" description="TonB C-terminal" evidence="10">
    <location>
        <begin position="55"/>
        <end position="149"/>
    </location>
</feature>
<keyword evidence="9" id="KW-0472">Membrane</keyword>
<dbReference type="AlphaFoldDB" id="A0A7V5CTA4"/>
<gene>
    <name evidence="11" type="ORF">ENW50_06650</name>
</gene>
<dbReference type="GO" id="GO:0031992">
    <property type="term" value="F:energy transducer activity"/>
    <property type="evidence" value="ECO:0007669"/>
    <property type="project" value="TreeGrafter"/>
</dbReference>
<keyword evidence="4" id="KW-1003">Cell membrane</keyword>
<evidence type="ECO:0000256" key="1">
    <source>
        <dbReference type="ARBA" id="ARBA00004383"/>
    </source>
</evidence>
<reference evidence="11" key="1">
    <citation type="journal article" date="2020" name="mSystems">
        <title>Genome- and Community-Level Interaction Insights into Carbon Utilization and Element Cycling Functions of Hydrothermarchaeota in Hydrothermal Sediment.</title>
        <authorList>
            <person name="Zhou Z."/>
            <person name="Liu Y."/>
            <person name="Xu W."/>
            <person name="Pan J."/>
            <person name="Luo Z.H."/>
            <person name="Li M."/>
        </authorList>
    </citation>
    <scope>NUCLEOTIDE SEQUENCE [LARGE SCALE GENOMIC DNA]</scope>
    <source>
        <strain evidence="11">SpSt-855</strain>
    </source>
</reference>
<dbReference type="PANTHER" id="PTHR33446">
    <property type="entry name" value="PROTEIN TONB-RELATED"/>
    <property type="match status" value="1"/>
</dbReference>
<evidence type="ECO:0000256" key="6">
    <source>
        <dbReference type="ARBA" id="ARBA00022692"/>
    </source>
</evidence>
<dbReference type="Pfam" id="PF03544">
    <property type="entry name" value="TonB_C"/>
    <property type="match status" value="1"/>
</dbReference>
<evidence type="ECO:0000256" key="7">
    <source>
        <dbReference type="ARBA" id="ARBA00022927"/>
    </source>
</evidence>
<proteinExistence type="inferred from homology"/>
<dbReference type="SUPFAM" id="SSF74653">
    <property type="entry name" value="TolA/TonB C-terminal domain"/>
    <property type="match status" value="1"/>
</dbReference>
<comment type="subcellular location">
    <subcellularLocation>
        <location evidence="1">Cell inner membrane</location>
        <topology evidence="1">Single-pass membrane protein</topology>
        <orientation evidence="1">Periplasmic side</orientation>
    </subcellularLocation>
</comment>
<dbReference type="InterPro" id="IPR051045">
    <property type="entry name" value="TonB-dependent_transducer"/>
</dbReference>
<dbReference type="GO" id="GO:0055085">
    <property type="term" value="P:transmembrane transport"/>
    <property type="evidence" value="ECO:0007669"/>
    <property type="project" value="InterPro"/>
</dbReference>
<dbReference type="PANTHER" id="PTHR33446:SF2">
    <property type="entry name" value="PROTEIN TONB"/>
    <property type="match status" value="1"/>
</dbReference>
<dbReference type="EMBL" id="DTKL01000039">
    <property type="protein sequence ID" value="HGY94349.1"/>
    <property type="molecule type" value="Genomic_DNA"/>
</dbReference>
<keyword evidence="5" id="KW-0997">Cell inner membrane</keyword>
<evidence type="ECO:0000256" key="2">
    <source>
        <dbReference type="ARBA" id="ARBA00006555"/>
    </source>
</evidence>
<name>A0A7V5CTA4_9BACT</name>
<evidence type="ECO:0000256" key="4">
    <source>
        <dbReference type="ARBA" id="ARBA00022475"/>
    </source>
</evidence>
<dbReference type="InterPro" id="IPR037682">
    <property type="entry name" value="TonB_C"/>
</dbReference>
<evidence type="ECO:0000256" key="9">
    <source>
        <dbReference type="ARBA" id="ARBA00023136"/>
    </source>
</evidence>
<evidence type="ECO:0000256" key="3">
    <source>
        <dbReference type="ARBA" id="ARBA00022448"/>
    </source>
</evidence>
<keyword evidence="8" id="KW-1133">Transmembrane helix</keyword>
<dbReference type="NCBIfam" id="TIGR01352">
    <property type="entry name" value="tonB_Cterm"/>
    <property type="match status" value="1"/>
</dbReference>
<protein>
    <submittedName>
        <fullName evidence="11">Energy transducer TonB</fullName>
    </submittedName>
</protein>
<evidence type="ECO:0000259" key="10">
    <source>
        <dbReference type="PROSITE" id="PS52015"/>
    </source>
</evidence>
<accession>A0A7V5CTA4</accession>
<dbReference type="GO" id="GO:0098797">
    <property type="term" value="C:plasma membrane protein complex"/>
    <property type="evidence" value="ECO:0007669"/>
    <property type="project" value="TreeGrafter"/>
</dbReference>
<keyword evidence="6" id="KW-0812">Transmembrane</keyword>
<sequence>MQNRDPRAMMRWLLPLIACSFLIIAPGASALDLLTNARICTPAKATPHKSLTIPAGIIALHKIKGKKIKYPRKMQREHIQGNVVVKAMISRQGTIKSAYVISGPEGLREPTLKVILTWRYTPYIYEGCPVTVDTVITTVFSLNENDMHQKR</sequence>
<organism evidence="11">
    <name type="scientific">Acidobacterium capsulatum</name>
    <dbReference type="NCBI Taxonomy" id="33075"/>
    <lineage>
        <taxon>Bacteria</taxon>
        <taxon>Pseudomonadati</taxon>
        <taxon>Acidobacteriota</taxon>
        <taxon>Terriglobia</taxon>
        <taxon>Terriglobales</taxon>
        <taxon>Acidobacteriaceae</taxon>
        <taxon>Acidobacterium</taxon>
    </lineage>
</organism>
<keyword evidence="7" id="KW-0653">Protein transport</keyword>
<comment type="similarity">
    <text evidence="2">Belongs to the TonB family.</text>
</comment>
<evidence type="ECO:0000313" key="11">
    <source>
        <dbReference type="EMBL" id="HGY94349.1"/>
    </source>
</evidence>
<dbReference type="InterPro" id="IPR006260">
    <property type="entry name" value="TonB/TolA_C"/>
</dbReference>
<evidence type="ECO:0000256" key="8">
    <source>
        <dbReference type="ARBA" id="ARBA00022989"/>
    </source>
</evidence>
<dbReference type="PROSITE" id="PS52015">
    <property type="entry name" value="TONB_CTD"/>
    <property type="match status" value="1"/>
</dbReference>
<evidence type="ECO:0000256" key="5">
    <source>
        <dbReference type="ARBA" id="ARBA00022519"/>
    </source>
</evidence>
<keyword evidence="3" id="KW-0813">Transport</keyword>
<dbReference type="Gene3D" id="3.30.1150.10">
    <property type="match status" value="1"/>
</dbReference>